<reference evidence="1 2" key="1">
    <citation type="submission" date="2019-07" db="EMBL/GenBank/DDBJ databases">
        <title>Draft genome sequences of 15 bacterial species constituting the stable defined intestinal microbiota of the GM15 gnotobiotic mouse model.</title>
        <authorList>
            <person name="Elie C."/>
            <person name="Mathieu A."/>
            <person name="Saliou A."/>
            <person name="Darnaud M."/>
            <person name="Leulier F."/>
            <person name="Tamellini A."/>
        </authorList>
    </citation>
    <scope>NUCLEOTIDE SEQUENCE [LARGE SCALE GENOMIC DNA]</scope>
    <source>
        <strain evidence="2">ASF 502</strain>
    </source>
</reference>
<dbReference type="Proteomes" id="UP000474104">
    <property type="component" value="Unassembled WGS sequence"/>
</dbReference>
<dbReference type="OrthoDB" id="2055361at2"/>
<dbReference type="RefSeq" id="WP_004081389.1">
    <property type="nucleotide sequence ID" value="NZ_VIRB01000145.1"/>
</dbReference>
<dbReference type="Gene3D" id="2.40.50.230">
    <property type="entry name" value="Gp5 N-terminal domain"/>
    <property type="match status" value="1"/>
</dbReference>
<gene>
    <name evidence="1" type="ORF">FMM80_25245</name>
</gene>
<evidence type="ECO:0000313" key="2">
    <source>
        <dbReference type="Proteomes" id="UP000474104"/>
    </source>
</evidence>
<organism evidence="1 2">
    <name type="scientific">Schaedlerella arabinosiphila</name>
    <dbReference type="NCBI Taxonomy" id="2044587"/>
    <lineage>
        <taxon>Bacteria</taxon>
        <taxon>Bacillati</taxon>
        <taxon>Bacillota</taxon>
        <taxon>Clostridia</taxon>
        <taxon>Lachnospirales</taxon>
        <taxon>Lachnospiraceae</taxon>
        <taxon>Schaedlerella</taxon>
    </lineage>
</organism>
<dbReference type="InterPro" id="IPR037026">
    <property type="entry name" value="Vgr_OB-fold_dom_sf"/>
</dbReference>
<dbReference type="EMBL" id="VIRB01000145">
    <property type="protein sequence ID" value="NDO71782.1"/>
    <property type="molecule type" value="Genomic_DNA"/>
</dbReference>
<accession>A0A9X5H749</accession>
<sequence>MAERLIRVGRVSSVDHSRGMVSVTYTNLDDSTTGEFPVFSFTDEYKMPGIGQEVLVLHLSNGQSAGIVMGRIWNGENQPPKSRESVFRKEFGSIYGEAYMEYDGENIVFKDKNIGPVTLRELLDCKC</sequence>
<evidence type="ECO:0000313" key="1">
    <source>
        <dbReference type="EMBL" id="NDO71782.1"/>
    </source>
</evidence>
<comment type="caution">
    <text evidence="1">The sequence shown here is derived from an EMBL/GenBank/DDBJ whole genome shotgun (WGS) entry which is preliminary data.</text>
</comment>
<dbReference type="AlphaFoldDB" id="A0A9X5H749"/>
<proteinExistence type="predicted"/>
<name>A0A9X5H749_9FIRM</name>
<protein>
    <submittedName>
        <fullName evidence="1">Uncharacterized protein</fullName>
    </submittedName>
</protein>